<dbReference type="Gene3D" id="3.60.40.10">
    <property type="entry name" value="PPM-type phosphatase domain"/>
    <property type="match status" value="1"/>
</dbReference>
<evidence type="ECO:0000256" key="7">
    <source>
        <dbReference type="ARBA" id="ARBA00022842"/>
    </source>
</evidence>
<dbReference type="InterPro" id="IPR015655">
    <property type="entry name" value="PP2C"/>
</dbReference>
<evidence type="ECO:0000256" key="4">
    <source>
        <dbReference type="ARBA" id="ARBA00013081"/>
    </source>
</evidence>
<dbReference type="InterPro" id="IPR001932">
    <property type="entry name" value="PPM-type_phosphatase-like_dom"/>
</dbReference>
<dbReference type="SUPFAM" id="SSF81606">
    <property type="entry name" value="PP2C-like"/>
    <property type="match status" value="1"/>
</dbReference>
<dbReference type="EC" id="3.1.3.16" evidence="4"/>
<feature type="domain" description="PPM-type phosphatase" evidence="13">
    <location>
        <begin position="49"/>
        <end position="362"/>
    </location>
</feature>
<accession>A0A6M2EUG6</accession>
<comment type="catalytic activity">
    <reaction evidence="10">
        <text>O-phospho-L-seryl-[protein] + H2O = L-seryl-[protein] + phosphate</text>
        <dbReference type="Rhea" id="RHEA:20629"/>
        <dbReference type="Rhea" id="RHEA-COMP:9863"/>
        <dbReference type="Rhea" id="RHEA-COMP:11604"/>
        <dbReference type="ChEBI" id="CHEBI:15377"/>
        <dbReference type="ChEBI" id="CHEBI:29999"/>
        <dbReference type="ChEBI" id="CHEBI:43474"/>
        <dbReference type="ChEBI" id="CHEBI:83421"/>
        <dbReference type="EC" id="3.1.3.16"/>
    </reaction>
</comment>
<evidence type="ECO:0000256" key="2">
    <source>
        <dbReference type="ARBA" id="ARBA00001946"/>
    </source>
</evidence>
<reference evidence="14" key="1">
    <citation type="submission" date="2020-03" db="EMBL/GenBank/DDBJ databases">
        <authorList>
            <person name="Zhang R."/>
        </authorList>
    </citation>
    <scope>NUCLEOTIDE SEQUENCE</scope>
</reference>
<dbReference type="GO" id="GO:0016020">
    <property type="term" value="C:membrane"/>
    <property type="evidence" value="ECO:0007669"/>
    <property type="project" value="UniProtKB-ARBA"/>
</dbReference>
<evidence type="ECO:0000259" key="13">
    <source>
        <dbReference type="PROSITE" id="PS51746"/>
    </source>
</evidence>
<dbReference type="PROSITE" id="PS51746">
    <property type="entry name" value="PPM_2"/>
    <property type="match status" value="1"/>
</dbReference>
<evidence type="ECO:0000256" key="6">
    <source>
        <dbReference type="ARBA" id="ARBA00022801"/>
    </source>
</evidence>
<dbReference type="InterPro" id="IPR000222">
    <property type="entry name" value="PP2C_BS"/>
</dbReference>
<dbReference type="InterPro" id="IPR036457">
    <property type="entry name" value="PPM-type-like_dom_sf"/>
</dbReference>
<evidence type="ECO:0000256" key="3">
    <source>
        <dbReference type="ARBA" id="ARBA00006702"/>
    </source>
</evidence>
<comment type="similarity">
    <text evidence="3 12">Belongs to the PP2C family.</text>
</comment>
<dbReference type="PANTHER" id="PTHR47992">
    <property type="entry name" value="PROTEIN PHOSPHATASE"/>
    <property type="match status" value="1"/>
</dbReference>
<evidence type="ECO:0000256" key="12">
    <source>
        <dbReference type="RuleBase" id="RU003465"/>
    </source>
</evidence>
<keyword evidence="6 12" id="KW-0378">Hydrolase</keyword>
<comment type="cofactor">
    <cofactor evidence="1">
        <name>Mn(2+)</name>
        <dbReference type="ChEBI" id="CHEBI:29035"/>
    </cofactor>
</comment>
<organism evidence="14">
    <name type="scientific">Populus davidiana</name>
    <dbReference type="NCBI Taxonomy" id="266767"/>
    <lineage>
        <taxon>Eukaryota</taxon>
        <taxon>Viridiplantae</taxon>
        <taxon>Streptophyta</taxon>
        <taxon>Embryophyta</taxon>
        <taxon>Tracheophyta</taxon>
        <taxon>Spermatophyta</taxon>
        <taxon>Magnoliopsida</taxon>
        <taxon>eudicotyledons</taxon>
        <taxon>Gunneridae</taxon>
        <taxon>Pentapetalae</taxon>
        <taxon>rosids</taxon>
        <taxon>fabids</taxon>
        <taxon>Malpighiales</taxon>
        <taxon>Salicaceae</taxon>
        <taxon>Saliceae</taxon>
        <taxon>Populus</taxon>
    </lineage>
</organism>
<dbReference type="AlphaFoldDB" id="A0A6M2EUG6"/>
<keyword evidence="5" id="KW-0479">Metal-binding</keyword>
<evidence type="ECO:0000256" key="8">
    <source>
        <dbReference type="ARBA" id="ARBA00022912"/>
    </source>
</evidence>
<name>A0A6M2EUG6_9ROSI</name>
<sequence length="391" mass="43269">MVSMSLMRIVSPCWKPSVEGENSSNGGDAAGRAEGLLWYKDSGQHVNGEFSMAVIQANNLLEDYSQLESGPMSSVDPGPQGTFVGVYDGHGGPEAARFVNERLFENIKTIHGAEFTSENNGMSADVINKAFLATEEEFLSLVKNQWLHKPQIASVGACCLVGVVCSGVLYIANAGDSRAVLGRLERAIKEIKAVQLSYEHNASIESVREELHSLHPDDPHIVVLKNKVWRVKGLIQISRSIGDAYLKRAEYNREPLLAKFRLPEPFNKPILKAEPTILVQKLYPEDQFLIFASDGLWEHLSNQEAVDFVHSCPRNGVARKLLKAALREAAKKREMRYSDLKKIDRGVRRHFHDDITVIVLFLDSNLVSRSSFRGPLISIKGGYGVSGNGNT</sequence>
<protein>
    <recommendedName>
        <fullName evidence="4">protein-serine/threonine phosphatase</fullName>
        <ecNumber evidence="4">3.1.3.16</ecNumber>
    </recommendedName>
</protein>
<evidence type="ECO:0000256" key="5">
    <source>
        <dbReference type="ARBA" id="ARBA00022723"/>
    </source>
</evidence>
<evidence type="ECO:0000256" key="1">
    <source>
        <dbReference type="ARBA" id="ARBA00001936"/>
    </source>
</evidence>
<proteinExistence type="inferred from homology"/>
<comment type="cofactor">
    <cofactor evidence="2">
        <name>Mg(2+)</name>
        <dbReference type="ChEBI" id="CHEBI:18420"/>
    </cofactor>
</comment>
<evidence type="ECO:0000256" key="10">
    <source>
        <dbReference type="ARBA" id="ARBA00047761"/>
    </source>
</evidence>
<evidence type="ECO:0000256" key="11">
    <source>
        <dbReference type="ARBA" id="ARBA00048336"/>
    </source>
</evidence>
<comment type="catalytic activity">
    <reaction evidence="11">
        <text>O-phospho-L-threonyl-[protein] + H2O = L-threonyl-[protein] + phosphate</text>
        <dbReference type="Rhea" id="RHEA:47004"/>
        <dbReference type="Rhea" id="RHEA-COMP:11060"/>
        <dbReference type="Rhea" id="RHEA-COMP:11605"/>
        <dbReference type="ChEBI" id="CHEBI:15377"/>
        <dbReference type="ChEBI" id="CHEBI:30013"/>
        <dbReference type="ChEBI" id="CHEBI:43474"/>
        <dbReference type="ChEBI" id="CHEBI:61977"/>
        <dbReference type="EC" id="3.1.3.16"/>
    </reaction>
</comment>
<keyword evidence="8 12" id="KW-0904">Protein phosphatase</keyword>
<dbReference type="SMART" id="SM00332">
    <property type="entry name" value="PP2Cc"/>
    <property type="match status" value="1"/>
</dbReference>
<dbReference type="CDD" id="cd00143">
    <property type="entry name" value="PP2Cc"/>
    <property type="match status" value="1"/>
</dbReference>
<dbReference type="GO" id="GO:0004722">
    <property type="term" value="F:protein serine/threonine phosphatase activity"/>
    <property type="evidence" value="ECO:0007669"/>
    <property type="project" value="UniProtKB-EC"/>
</dbReference>
<dbReference type="PROSITE" id="PS01032">
    <property type="entry name" value="PPM_1"/>
    <property type="match status" value="1"/>
</dbReference>
<dbReference type="GO" id="GO:0046872">
    <property type="term" value="F:metal ion binding"/>
    <property type="evidence" value="ECO:0007669"/>
    <property type="project" value="UniProtKB-KW"/>
</dbReference>
<dbReference type="Pfam" id="PF00481">
    <property type="entry name" value="PP2C"/>
    <property type="match status" value="1"/>
</dbReference>
<keyword evidence="7" id="KW-0460">Magnesium</keyword>
<evidence type="ECO:0000313" key="14">
    <source>
        <dbReference type="EMBL" id="NUU86909.1"/>
    </source>
</evidence>
<dbReference type="FunFam" id="3.60.40.10:FF:000008">
    <property type="entry name" value="Phosphatase 2C family protein"/>
    <property type="match status" value="1"/>
</dbReference>
<keyword evidence="9" id="KW-0464">Manganese</keyword>
<dbReference type="EMBL" id="GILB01006576">
    <property type="protein sequence ID" value="NUU86909.1"/>
    <property type="molecule type" value="Transcribed_RNA"/>
</dbReference>
<evidence type="ECO:0000256" key="9">
    <source>
        <dbReference type="ARBA" id="ARBA00023211"/>
    </source>
</evidence>